<dbReference type="Proteomes" id="UP000299102">
    <property type="component" value="Unassembled WGS sequence"/>
</dbReference>
<evidence type="ECO:0000313" key="2">
    <source>
        <dbReference type="EMBL" id="GBP01763.1"/>
    </source>
</evidence>
<sequence>MVPGAGGSPGPPRPPAGPRSVAKVHTTVVRWRMFYRPWPAPLCYVSNGGNTDTLCFYDIGVVRKQRVACKEIKLNLGYTFVQQSQHQSTKRRHNTNTIERHEAWPVASSALAPILVSSPSIYRFQDLVKFRRYVAAPRTRHETERDFDGRLRRPVDSTIPENFSGTFRAARLERPDKKYERVDVVNVCGQLYIMTLVCGAPLGTPSAGAGARWTCLHRYMQEGAAL</sequence>
<evidence type="ECO:0000256" key="1">
    <source>
        <dbReference type="SAM" id="MobiDB-lite"/>
    </source>
</evidence>
<feature type="region of interest" description="Disordered" evidence="1">
    <location>
        <begin position="1"/>
        <end position="21"/>
    </location>
</feature>
<reference evidence="2 3" key="1">
    <citation type="journal article" date="2019" name="Commun. Biol.">
        <title>The bagworm genome reveals a unique fibroin gene that provides high tensile strength.</title>
        <authorList>
            <person name="Kono N."/>
            <person name="Nakamura H."/>
            <person name="Ohtoshi R."/>
            <person name="Tomita M."/>
            <person name="Numata K."/>
            <person name="Arakawa K."/>
        </authorList>
    </citation>
    <scope>NUCLEOTIDE SEQUENCE [LARGE SCALE GENOMIC DNA]</scope>
</reference>
<protein>
    <submittedName>
        <fullName evidence="2">Uncharacterized protein</fullName>
    </submittedName>
</protein>
<keyword evidence="3" id="KW-1185">Reference proteome</keyword>
<gene>
    <name evidence="2" type="ORF">EVAR_70193_1</name>
</gene>
<proteinExistence type="predicted"/>
<evidence type="ECO:0000313" key="3">
    <source>
        <dbReference type="Proteomes" id="UP000299102"/>
    </source>
</evidence>
<dbReference type="EMBL" id="BGZK01003478">
    <property type="protein sequence ID" value="GBP01763.1"/>
    <property type="molecule type" value="Genomic_DNA"/>
</dbReference>
<organism evidence="2 3">
    <name type="scientific">Eumeta variegata</name>
    <name type="common">Bagworm moth</name>
    <name type="synonym">Eumeta japonica</name>
    <dbReference type="NCBI Taxonomy" id="151549"/>
    <lineage>
        <taxon>Eukaryota</taxon>
        <taxon>Metazoa</taxon>
        <taxon>Ecdysozoa</taxon>
        <taxon>Arthropoda</taxon>
        <taxon>Hexapoda</taxon>
        <taxon>Insecta</taxon>
        <taxon>Pterygota</taxon>
        <taxon>Neoptera</taxon>
        <taxon>Endopterygota</taxon>
        <taxon>Lepidoptera</taxon>
        <taxon>Glossata</taxon>
        <taxon>Ditrysia</taxon>
        <taxon>Tineoidea</taxon>
        <taxon>Psychidae</taxon>
        <taxon>Oiketicinae</taxon>
        <taxon>Eumeta</taxon>
    </lineage>
</organism>
<accession>A0A4C1SHX7</accession>
<comment type="caution">
    <text evidence="2">The sequence shown here is derived from an EMBL/GenBank/DDBJ whole genome shotgun (WGS) entry which is preliminary data.</text>
</comment>
<name>A0A4C1SHX7_EUMVA</name>
<dbReference type="AlphaFoldDB" id="A0A4C1SHX7"/>